<evidence type="ECO:0000313" key="3">
    <source>
        <dbReference type="Proteomes" id="UP000706124"/>
    </source>
</evidence>
<dbReference type="Proteomes" id="UP000706124">
    <property type="component" value="Unassembled WGS sequence"/>
</dbReference>
<name>A0A9P7MF50_9HYPO</name>
<dbReference type="EMBL" id="SRPO01000074">
    <property type="protein sequence ID" value="KAG5942937.1"/>
    <property type="molecule type" value="Genomic_DNA"/>
</dbReference>
<evidence type="ECO:0000313" key="2">
    <source>
        <dbReference type="EMBL" id="KAG5942937.1"/>
    </source>
</evidence>
<comment type="caution">
    <text evidence="2">The sequence shown here is derived from an EMBL/GenBank/DDBJ whole genome shotgun (WGS) entry which is preliminary data.</text>
</comment>
<gene>
    <name evidence="2" type="ORF">E4U60_007041</name>
</gene>
<reference evidence="2 3" key="1">
    <citation type="journal article" date="2020" name="bioRxiv">
        <title>Whole genome comparisons of ergot fungi reveals the divergence and evolution of species within the genus Claviceps are the result of varying mechanisms driving genome evolution and host range expansion.</title>
        <authorList>
            <person name="Wyka S.A."/>
            <person name="Mondo S.J."/>
            <person name="Liu M."/>
            <person name="Dettman J."/>
            <person name="Nalam V."/>
            <person name="Broders K.D."/>
        </authorList>
    </citation>
    <scope>NUCLEOTIDE SEQUENCE [LARGE SCALE GENOMIC DNA]</scope>
    <source>
        <strain evidence="2 3">CCC 1485</strain>
    </source>
</reference>
<organism evidence="2 3">
    <name type="scientific">Claviceps pazoutovae</name>
    <dbReference type="NCBI Taxonomy" id="1649127"/>
    <lineage>
        <taxon>Eukaryota</taxon>
        <taxon>Fungi</taxon>
        <taxon>Dikarya</taxon>
        <taxon>Ascomycota</taxon>
        <taxon>Pezizomycotina</taxon>
        <taxon>Sordariomycetes</taxon>
        <taxon>Hypocreomycetidae</taxon>
        <taxon>Hypocreales</taxon>
        <taxon>Clavicipitaceae</taxon>
        <taxon>Claviceps</taxon>
    </lineage>
</organism>
<feature type="region of interest" description="Disordered" evidence="1">
    <location>
        <begin position="30"/>
        <end position="69"/>
    </location>
</feature>
<evidence type="ECO:0000256" key="1">
    <source>
        <dbReference type="SAM" id="MobiDB-lite"/>
    </source>
</evidence>
<accession>A0A9P7MF50</accession>
<keyword evidence="3" id="KW-1185">Reference proteome</keyword>
<proteinExistence type="predicted"/>
<dbReference type="AlphaFoldDB" id="A0A9P7MF50"/>
<sequence length="131" mass="14522">MVCQESRLNTPLERAGPRITHTSFSPAVRALHPRSIHQGPTGSVAGESAGGRHAETQAKQGLAQQREREQQRARACVGILWNPQSHGVVDREAGEGFTATMINGHGRWDDDGRRWTTMDDDGSWMMMMIDE</sequence>
<protein>
    <submittedName>
        <fullName evidence="2">Uncharacterized protein</fullName>
    </submittedName>
</protein>